<sequence>MSALAGCSEDPASTTTPTETPSSSSPSLSSSTSDPPSDTAIAEQAVAELAADYFATLDRLRQNSDRPLKQLKRVAIGEQLAAQEVFTRRQRAAANRQTGEVRVVEAVVQSVNLDGQVPTAQMDICWDVSDVDVVDAKGESIVSPERADRGWTRYQVTNHHWKEDPSGGWRIASGRDLEKAPCSAA</sequence>
<dbReference type="EMBL" id="CP038436">
    <property type="protein sequence ID" value="QBX57280.1"/>
    <property type="molecule type" value="Genomic_DNA"/>
</dbReference>
<dbReference type="KEGG" id="nsn:EXE58_18845"/>
<evidence type="ECO:0000313" key="3">
    <source>
        <dbReference type="Proteomes" id="UP000294853"/>
    </source>
</evidence>
<feature type="region of interest" description="Disordered" evidence="1">
    <location>
        <begin position="164"/>
        <end position="185"/>
    </location>
</feature>
<dbReference type="RefSeq" id="WP_135269265.1">
    <property type="nucleotide sequence ID" value="NZ_CP038436.1"/>
</dbReference>
<feature type="region of interest" description="Disordered" evidence="1">
    <location>
        <begin position="1"/>
        <end position="41"/>
    </location>
</feature>
<evidence type="ECO:0000313" key="2">
    <source>
        <dbReference type="EMBL" id="QBX57280.1"/>
    </source>
</evidence>
<proteinExistence type="predicted"/>
<reference evidence="2 3" key="1">
    <citation type="submission" date="2019-03" db="EMBL/GenBank/DDBJ databases">
        <title>Three New Species of Nocardioides, Nocardioides euryhalodurans sp. nov., Nocardioides seonyuensis sp. nov. and Nocardioides eburneoflavus sp. nov. Iolated from Soil.</title>
        <authorList>
            <person name="Roh S.G."/>
            <person name="Lee C."/>
            <person name="Kim M.-K."/>
            <person name="Kim S.B."/>
        </authorList>
    </citation>
    <scope>NUCLEOTIDE SEQUENCE [LARGE SCALE GENOMIC DNA]</scope>
    <source>
        <strain evidence="2 3">MMS17-SY207-3</strain>
    </source>
</reference>
<evidence type="ECO:0000256" key="1">
    <source>
        <dbReference type="SAM" id="MobiDB-lite"/>
    </source>
</evidence>
<keyword evidence="3" id="KW-1185">Reference proteome</keyword>
<dbReference type="Proteomes" id="UP000294853">
    <property type="component" value="Chromosome"/>
</dbReference>
<gene>
    <name evidence="2" type="ORF">EXE58_18845</name>
</gene>
<evidence type="ECO:0008006" key="4">
    <source>
        <dbReference type="Google" id="ProtNLM"/>
    </source>
</evidence>
<feature type="compositionally biased region" description="Low complexity" evidence="1">
    <location>
        <begin position="8"/>
        <end position="41"/>
    </location>
</feature>
<dbReference type="AlphaFoldDB" id="A0A4P7IKC7"/>
<dbReference type="OrthoDB" id="3781444at2"/>
<accession>A0A4P7IKC7</accession>
<organism evidence="2 3">
    <name type="scientific">Nocardioides seonyuensis</name>
    <dbReference type="NCBI Taxonomy" id="2518371"/>
    <lineage>
        <taxon>Bacteria</taxon>
        <taxon>Bacillati</taxon>
        <taxon>Actinomycetota</taxon>
        <taxon>Actinomycetes</taxon>
        <taxon>Propionibacteriales</taxon>
        <taxon>Nocardioidaceae</taxon>
        <taxon>Nocardioides</taxon>
    </lineage>
</organism>
<name>A0A4P7IKC7_9ACTN</name>
<protein>
    <recommendedName>
        <fullName evidence="4">Nuclear transport factor 2 family protein</fullName>
    </recommendedName>
</protein>